<keyword evidence="3" id="KW-1133">Transmembrane helix</keyword>
<proteinExistence type="predicted"/>
<name>A0ABU9EVU0_9STAP</name>
<dbReference type="InterPro" id="IPR000551">
    <property type="entry name" value="MerR-type_HTH_dom"/>
</dbReference>
<comment type="caution">
    <text evidence="5">The sequence shown here is derived from an EMBL/GenBank/DDBJ whole genome shotgun (WGS) entry which is preliminary data.</text>
</comment>
<dbReference type="CDD" id="cd01106">
    <property type="entry name" value="HTH_TipAL-Mta"/>
    <property type="match status" value="1"/>
</dbReference>
<dbReference type="PANTHER" id="PTHR30204">
    <property type="entry name" value="REDOX-CYCLING DRUG-SENSING TRANSCRIPTIONAL ACTIVATOR SOXR"/>
    <property type="match status" value="1"/>
</dbReference>
<feature type="transmembrane region" description="Helical" evidence="3">
    <location>
        <begin position="140"/>
        <end position="160"/>
    </location>
</feature>
<dbReference type="EMBL" id="JBBWSC010000001">
    <property type="protein sequence ID" value="MEL0537594.1"/>
    <property type="molecule type" value="Genomic_DNA"/>
</dbReference>
<feature type="domain" description="HTH merR-type" evidence="4">
    <location>
        <begin position="1"/>
        <end position="70"/>
    </location>
</feature>
<dbReference type="InterPro" id="IPR009061">
    <property type="entry name" value="DNA-bd_dom_put_sf"/>
</dbReference>
<dbReference type="PROSITE" id="PS50937">
    <property type="entry name" value="HTH_MERR_2"/>
    <property type="match status" value="1"/>
</dbReference>
<accession>A0ABU9EVU0</accession>
<evidence type="ECO:0000256" key="3">
    <source>
        <dbReference type="SAM" id="Phobius"/>
    </source>
</evidence>
<keyword evidence="3" id="KW-0472">Membrane</keyword>
<dbReference type="InterPro" id="IPR047057">
    <property type="entry name" value="MerR_fam"/>
</dbReference>
<evidence type="ECO:0000256" key="1">
    <source>
        <dbReference type="ARBA" id="ARBA00023125"/>
    </source>
</evidence>
<evidence type="ECO:0000256" key="2">
    <source>
        <dbReference type="SAM" id="Coils"/>
    </source>
</evidence>
<feature type="coiled-coil region" evidence="2">
    <location>
        <begin position="74"/>
        <end position="105"/>
    </location>
</feature>
<keyword evidence="6" id="KW-1185">Reference proteome</keyword>
<dbReference type="Gene3D" id="1.10.1660.10">
    <property type="match status" value="1"/>
</dbReference>
<evidence type="ECO:0000313" key="5">
    <source>
        <dbReference type="EMBL" id="MEL0537594.1"/>
    </source>
</evidence>
<dbReference type="PANTHER" id="PTHR30204:SF96">
    <property type="entry name" value="CHROMOSOME-ANCHORING PROTEIN RACA"/>
    <property type="match status" value="1"/>
</dbReference>
<gene>
    <name evidence="5" type="ORF">AADA34_02495</name>
</gene>
<dbReference type="RefSeq" id="WP_341611276.1">
    <property type="nucleotide sequence ID" value="NZ_JBBWSC010000001.1"/>
</dbReference>
<protein>
    <submittedName>
        <fullName evidence="5">MerR family transcriptional regulator</fullName>
    </submittedName>
</protein>
<keyword evidence="1" id="KW-0238">DNA-binding</keyword>
<sequence>MIYTTGELAKICNVSVRTVQYYDQKGLLKPDRVENKRRYFSKAAKTKLEMINFLKEMDCSLKEIKTLLDETNSIKTLKFLLKQKEEELEKQLTKQQAKLKQIQNLNDVISQNSEEPLSNVLKFDEISEGMIEMKQLRRNIMISAGIVGIFQYGSIATSILKHDWKPVGIAAPFLITYAAGVSWYYYKNVSYVCPNCQYTFKPSFMQVMLANHTFKTRKFKCPNCGEIHYCVEVSNKEKMNAIKQEQA</sequence>
<evidence type="ECO:0000259" key="4">
    <source>
        <dbReference type="PROSITE" id="PS50937"/>
    </source>
</evidence>
<dbReference type="SUPFAM" id="SSF46955">
    <property type="entry name" value="Putative DNA-binding domain"/>
    <property type="match status" value="1"/>
</dbReference>
<keyword evidence="3" id="KW-0812">Transmembrane</keyword>
<evidence type="ECO:0000313" key="6">
    <source>
        <dbReference type="Proteomes" id="UP001380601"/>
    </source>
</evidence>
<dbReference type="Pfam" id="PF13411">
    <property type="entry name" value="MerR_1"/>
    <property type="match status" value="1"/>
</dbReference>
<dbReference type="PRINTS" id="PR00040">
    <property type="entry name" value="HTHMERR"/>
</dbReference>
<keyword evidence="2" id="KW-0175">Coiled coil</keyword>
<organism evidence="5 6">
    <name type="scientific">Staphylococcus debuckii</name>
    <dbReference type="NCBI Taxonomy" id="2044912"/>
    <lineage>
        <taxon>Bacteria</taxon>
        <taxon>Bacillati</taxon>
        <taxon>Bacillota</taxon>
        <taxon>Bacilli</taxon>
        <taxon>Bacillales</taxon>
        <taxon>Staphylococcaceae</taxon>
        <taxon>Staphylococcus</taxon>
    </lineage>
</organism>
<feature type="transmembrane region" description="Helical" evidence="3">
    <location>
        <begin position="166"/>
        <end position="186"/>
    </location>
</feature>
<dbReference type="SMART" id="SM00422">
    <property type="entry name" value="HTH_MERR"/>
    <property type="match status" value="1"/>
</dbReference>
<dbReference type="Proteomes" id="UP001380601">
    <property type="component" value="Unassembled WGS sequence"/>
</dbReference>
<reference evidence="5 6" key="1">
    <citation type="submission" date="2024-04" db="EMBL/GenBank/DDBJ databases">
        <title>Staphylococcus debuckii a clinical isolate.</title>
        <authorList>
            <person name="Magnan C."/>
            <person name="Plumet L."/>
            <person name="Morsli M."/>
            <person name="Molle V."/>
            <person name="Lavigne J.-P."/>
        </authorList>
    </citation>
    <scope>NUCLEOTIDE SEQUENCE [LARGE SCALE GENOMIC DNA]</scope>
    <source>
        <strain evidence="5 6">NSD001</strain>
    </source>
</reference>